<dbReference type="RefSeq" id="WP_379694118.1">
    <property type="nucleotide sequence ID" value="NZ_JBHSXH010000009.1"/>
</dbReference>
<dbReference type="CDD" id="cd00158">
    <property type="entry name" value="RHOD"/>
    <property type="match status" value="1"/>
</dbReference>
<name>A0ABD5TW19_9EURY</name>
<dbReference type="InterPro" id="IPR001763">
    <property type="entry name" value="Rhodanese-like_dom"/>
</dbReference>
<dbReference type="InterPro" id="IPR051682">
    <property type="entry name" value="Mito_Persulfide_Diox"/>
</dbReference>
<dbReference type="CDD" id="cd07724">
    <property type="entry name" value="POD-like_MBL-fold"/>
    <property type="match status" value="1"/>
</dbReference>
<dbReference type="Gene3D" id="3.40.250.10">
    <property type="entry name" value="Rhodanese-like domain"/>
    <property type="match status" value="1"/>
</dbReference>
<evidence type="ECO:0000313" key="4">
    <source>
        <dbReference type="EMBL" id="MFC6824761.1"/>
    </source>
</evidence>
<dbReference type="GO" id="GO:0046872">
    <property type="term" value="F:metal ion binding"/>
    <property type="evidence" value="ECO:0007669"/>
    <property type="project" value="UniProtKB-KW"/>
</dbReference>
<dbReference type="SUPFAM" id="SSF52821">
    <property type="entry name" value="Rhodanese/Cell cycle control phosphatase"/>
    <property type="match status" value="1"/>
</dbReference>
<dbReference type="Pfam" id="PF00753">
    <property type="entry name" value="Lactamase_B"/>
    <property type="match status" value="1"/>
</dbReference>
<dbReference type="Proteomes" id="UP001596408">
    <property type="component" value="Unassembled WGS sequence"/>
</dbReference>
<evidence type="ECO:0000259" key="3">
    <source>
        <dbReference type="PROSITE" id="PS50206"/>
    </source>
</evidence>
<dbReference type="Gene3D" id="3.60.15.10">
    <property type="entry name" value="Ribonuclease Z/Hydroxyacylglutathione hydrolase-like"/>
    <property type="match status" value="1"/>
</dbReference>
<dbReference type="PANTHER" id="PTHR43084">
    <property type="entry name" value="PERSULFIDE DIOXYGENASE ETHE1"/>
    <property type="match status" value="1"/>
</dbReference>
<gene>
    <name evidence="4" type="ORF">ACFQEV_07080</name>
</gene>
<dbReference type="SUPFAM" id="SSF56281">
    <property type="entry name" value="Metallo-hydrolase/oxidoreductase"/>
    <property type="match status" value="1"/>
</dbReference>
<dbReference type="InterPro" id="IPR001279">
    <property type="entry name" value="Metallo-B-lactamas"/>
</dbReference>
<dbReference type="Pfam" id="PF00581">
    <property type="entry name" value="Rhodanese"/>
    <property type="match status" value="1"/>
</dbReference>
<dbReference type="PROSITE" id="PS50206">
    <property type="entry name" value="RHODANESE_3"/>
    <property type="match status" value="1"/>
</dbReference>
<dbReference type="EMBL" id="JBHSXH010000009">
    <property type="protein sequence ID" value="MFC6824761.1"/>
    <property type="molecule type" value="Genomic_DNA"/>
</dbReference>
<evidence type="ECO:0000313" key="5">
    <source>
        <dbReference type="Proteomes" id="UP001596408"/>
    </source>
</evidence>
<feature type="region of interest" description="Disordered" evidence="2">
    <location>
        <begin position="363"/>
        <end position="385"/>
    </location>
</feature>
<comment type="caution">
    <text evidence="4">The sequence shown here is derived from an EMBL/GenBank/DDBJ whole genome shotgun (WGS) entry which is preliminary data.</text>
</comment>
<dbReference type="AlphaFoldDB" id="A0ABD5TW19"/>
<dbReference type="PANTHER" id="PTHR43084:SF1">
    <property type="entry name" value="PERSULFIDE DIOXYGENASE ETHE1, MITOCHONDRIAL"/>
    <property type="match status" value="1"/>
</dbReference>
<dbReference type="InterPro" id="IPR036873">
    <property type="entry name" value="Rhodanese-like_dom_sf"/>
</dbReference>
<protein>
    <submittedName>
        <fullName evidence="4">Rhodanese-like domain-containing protein</fullName>
    </submittedName>
</protein>
<dbReference type="SMART" id="SM00849">
    <property type="entry name" value="Lactamase_B"/>
    <property type="match status" value="1"/>
</dbReference>
<evidence type="ECO:0000256" key="2">
    <source>
        <dbReference type="SAM" id="MobiDB-lite"/>
    </source>
</evidence>
<keyword evidence="1" id="KW-0479">Metal-binding</keyword>
<dbReference type="InterPro" id="IPR036866">
    <property type="entry name" value="RibonucZ/Hydroxyglut_hydro"/>
</dbReference>
<feature type="domain" description="Rhodanese" evidence="3">
    <location>
        <begin position="18"/>
        <end position="114"/>
    </location>
</feature>
<organism evidence="4 5">
    <name type="scientific">Halopelagius fulvigenes</name>
    <dbReference type="NCBI Taxonomy" id="1198324"/>
    <lineage>
        <taxon>Archaea</taxon>
        <taxon>Methanobacteriati</taxon>
        <taxon>Methanobacteriota</taxon>
        <taxon>Stenosarchaea group</taxon>
        <taxon>Halobacteria</taxon>
        <taxon>Halobacteriales</taxon>
        <taxon>Haloferacaceae</taxon>
    </lineage>
</organism>
<accession>A0ABD5TW19</accession>
<reference evidence="4 5" key="1">
    <citation type="journal article" date="2019" name="Int. J. Syst. Evol. Microbiol.">
        <title>The Global Catalogue of Microorganisms (GCM) 10K type strain sequencing project: providing services to taxonomists for standard genome sequencing and annotation.</title>
        <authorList>
            <consortium name="The Broad Institute Genomics Platform"/>
            <consortium name="The Broad Institute Genome Sequencing Center for Infectious Disease"/>
            <person name="Wu L."/>
            <person name="Ma J."/>
        </authorList>
    </citation>
    <scope>NUCLEOTIDE SEQUENCE [LARGE SCALE GENOMIC DNA]</scope>
    <source>
        <strain evidence="4 5">YIM 94188</strain>
    </source>
</reference>
<dbReference type="SMART" id="SM00450">
    <property type="entry name" value="RHOD"/>
    <property type="match status" value="1"/>
</dbReference>
<evidence type="ECO:0000256" key="1">
    <source>
        <dbReference type="ARBA" id="ARBA00022723"/>
    </source>
</evidence>
<dbReference type="InterPro" id="IPR044528">
    <property type="entry name" value="POD-like_MBL-fold"/>
</dbReference>
<keyword evidence="5" id="KW-1185">Reference proteome</keyword>
<proteinExistence type="predicted"/>
<sequence>MCALHQTTVEELADSVDSGESVTVVDTRPPDSFEAWHVGGAVNVPYSPTDGLGDEWDWDRVDERLGDGPVVAICGKGISSTAFGLELGKRGREDVSVVKGGMQEWSKLYEVVEVETDSDDLFLAQVQRRAKGCLGYVVGSRSAGEAVVVDATRQHHEFELVAADEGMRVTGVFDTHVHADHISGGPELAERLGVPYHLGERAAEREVEYDYRPLSDGETFSVGDVEIEVLAAPGHTTEMVNYLVDGEYLLSGDTLFVESVGRTELQFGDDDASTGAELLYETLHETILELPGETRVLPGHVTVAEDGEYAAASPGELVSATLDELREELDLLSLDEEEFVDRLTDDTPEKPANYETVIAVNTGRETPDNEESATELETGPNNCAA</sequence>